<organism evidence="2 3">
    <name type="scientific">Acaulospora morrowiae</name>
    <dbReference type="NCBI Taxonomy" id="94023"/>
    <lineage>
        <taxon>Eukaryota</taxon>
        <taxon>Fungi</taxon>
        <taxon>Fungi incertae sedis</taxon>
        <taxon>Mucoromycota</taxon>
        <taxon>Glomeromycotina</taxon>
        <taxon>Glomeromycetes</taxon>
        <taxon>Diversisporales</taxon>
        <taxon>Acaulosporaceae</taxon>
        <taxon>Acaulospora</taxon>
    </lineage>
</organism>
<proteinExistence type="predicted"/>
<keyword evidence="3" id="KW-1185">Reference proteome</keyword>
<dbReference type="EMBL" id="CAJVPV010000270">
    <property type="protein sequence ID" value="CAG8449501.1"/>
    <property type="molecule type" value="Genomic_DNA"/>
</dbReference>
<feature type="compositionally biased region" description="Basic residues" evidence="1">
    <location>
        <begin position="43"/>
        <end position="57"/>
    </location>
</feature>
<gene>
    <name evidence="2" type="ORF">AMORRO_LOCUS827</name>
</gene>
<name>A0A9N8VB56_9GLOM</name>
<evidence type="ECO:0000313" key="2">
    <source>
        <dbReference type="EMBL" id="CAG8449501.1"/>
    </source>
</evidence>
<evidence type="ECO:0000256" key="1">
    <source>
        <dbReference type="SAM" id="MobiDB-lite"/>
    </source>
</evidence>
<feature type="compositionally biased region" description="Basic and acidic residues" evidence="1">
    <location>
        <begin position="58"/>
        <end position="68"/>
    </location>
</feature>
<dbReference type="AlphaFoldDB" id="A0A9N8VB56"/>
<sequence>MGKFAKLHKRFAKGDKQISVAKKASDREGDPGLGQKTSSSAKIGKRQDKRKRIRAHVKKESGEGDGEKKVKRDYVDIFTGKKLYKPVIEKGKTERQ</sequence>
<evidence type="ECO:0000313" key="3">
    <source>
        <dbReference type="Proteomes" id="UP000789342"/>
    </source>
</evidence>
<protein>
    <submittedName>
        <fullName evidence="2">9031_t:CDS:1</fullName>
    </submittedName>
</protein>
<feature type="region of interest" description="Disordered" evidence="1">
    <location>
        <begin position="16"/>
        <end position="68"/>
    </location>
</feature>
<comment type="caution">
    <text evidence="2">The sequence shown here is derived from an EMBL/GenBank/DDBJ whole genome shotgun (WGS) entry which is preliminary data.</text>
</comment>
<reference evidence="2" key="1">
    <citation type="submission" date="2021-06" db="EMBL/GenBank/DDBJ databases">
        <authorList>
            <person name="Kallberg Y."/>
            <person name="Tangrot J."/>
            <person name="Rosling A."/>
        </authorList>
    </citation>
    <scope>NUCLEOTIDE SEQUENCE</scope>
    <source>
        <strain evidence="2">CL551</strain>
    </source>
</reference>
<dbReference type="OrthoDB" id="2437064at2759"/>
<dbReference type="Proteomes" id="UP000789342">
    <property type="component" value="Unassembled WGS sequence"/>
</dbReference>
<accession>A0A9N8VB56</accession>